<comment type="caution">
    <text evidence="1">The sequence shown here is derived from an EMBL/GenBank/DDBJ whole genome shotgun (WGS) entry which is preliminary data.</text>
</comment>
<evidence type="ECO:0000313" key="1">
    <source>
        <dbReference type="EMBL" id="KAH7937814.1"/>
    </source>
</evidence>
<dbReference type="Proteomes" id="UP000821865">
    <property type="component" value="Chromosome 8"/>
</dbReference>
<protein>
    <submittedName>
        <fullName evidence="1">Uncharacterized protein</fullName>
    </submittedName>
</protein>
<dbReference type="EMBL" id="CM023477">
    <property type="protein sequence ID" value="KAH7937814.1"/>
    <property type="molecule type" value="Genomic_DNA"/>
</dbReference>
<name>A0ACB8CAC5_DERSI</name>
<reference evidence="1" key="1">
    <citation type="submission" date="2020-05" db="EMBL/GenBank/DDBJ databases">
        <title>Large-scale comparative analyses of tick genomes elucidate their genetic diversity and vector capacities.</title>
        <authorList>
            <person name="Jia N."/>
            <person name="Wang J."/>
            <person name="Shi W."/>
            <person name="Du L."/>
            <person name="Sun Y."/>
            <person name="Zhan W."/>
            <person name="Jiang J."/>
            <person name="Wang Q."/>
            <person name="Zhang B."/>
            <person name="Ji P."/>
            <person name="Sakyi L.B."/>
            <person name="Cui X."/>
            <person name="Yuan T."/>
            <person name="Jiang B."/>
            <person name="Yang W."/>
            <person name="Lam T.T.-Y."/>
            <person name="Chang Q."/>
            <person name="Ding S."/>
            <person name="Wang X."/>
            <person name="Zhu J."/>
            <person name="Ruan X."/>
            <person name="Zhao L."/>
            <person name="Wei J."/>
            <person name="Que T."/>
            <person name="Du C."/>
            <person name="Cheng J."/>
            <person name="Dai P."/>
            <person name="Han X."/>
            <person name="Huang E."/>
            <person name="Gao Y."/>
            <person name="Liu J."/>
            <person name="Shao H."/>
            <person name="Ye R."/>
            <person name="Li L."/>
            <person name="Wei W."/>
            <person name="Wang X."/>
            <person name="Wang C."/>
            <person name="Yang T."/>
            <person name="Huo Q."/>
            <person name="Li W."/>
            <person name="Guo W."/>
            <person name="Chen H."/>
            <person name="Zhou L."/>
            <person name="Ni X."/>
            <person name="Tian J."/>
            <person name="Zhou Y."/>
            <person name="Sheng Y."/>
            <person name="Liu T."/>
            <person name="Pan Y."/>
            <person name="Xia L."/>
            <person name="Li J."/>
            <person name="Zhao F."/>
            <person name="Cao W."/>
        </authorList>
    </citation>
    <scope>NUCLEOTIDE SEQUENCE</scope>
    <source>
        <strain evidence="1">Dsil-2018</strain>
    </source>
</reference>
<proteinExistence type="predicted"/>
<gene>
    <name evidence="1" type="ORF">HPB49_016251</name>
</gene>
<keyword evidence="2" id="KW-1185">Reference proteome</keyword>
<organism evidence="1 2">
    <name type="scientific">Dermacentor silvarum</name>
    <name type="common">Tick</name>
    <dbReference type="NCBI Taxonomy" id="543639"/>
    <lineage>
        <taxon>Eukaryota</taxon>
        <taxon>Metazoa</taxon>
        <taxon>Ecdysozoa</taxon>
        <taxon>Arthropoda</taxon>
        <taxon>Chelicerata</taxon>
        <taxon>Arachnida</taxon>
        <taxon>Acari</taxon>
        <taxon>Parasitiformes</taxon>
        <taxon>Ixodida</taxon>
        <taxon>Ixodoidea</taxon>
        <taxon>Ixodidae</taxon>
        <taxon>Rhipicephalinae</taxon>
        <taxon>Dermacentor</taxon>
    </lineage>
</organism>
<evidence type="ECO:0000313" key="2">
    <source>
        <dbReference type="Proteomes" id="UP000821865"/>
    </source>
</evidence>
<sequence>MKKGLLERYDTATRSYLELGYAEVVLKDVPIDRATYYTPHREGIRMESLTTKLRVVFDASSHAQDFPSLNDCLNKGSNLNPELLQVQR</sequence>
<accession>A0ACB8CAC5</accession>